<comment type="caution">
    <text evidence="5">The sequence shown here is derived from an EMBL/GenBank/DDBJ whole genome shotgun (WGS) entry which is preliminary data.</text>
</comment>
<sequence>MIQKLEDNLSSVIRGKDEAIRLVVIALLAGGHVLLEDVPGTGKTTLAKALARSIDGTFRRIQFTPDLLPADIIGSSFYRPAEGTFEFREGPVFSHILLADEINRTSPRTQSALLEVMSEGQVTIEGLRRVLPQPFFVIATQNPVEYHGTYPLPEAQLDRFALQLALGYPTHDDELAILFAQNDGHPLDSLKAVLTTDDVLTLQASVRRVRVEKAVAQYLLNLVEAIRKDARLRLGLSPRASLALYRTAQARALTEKREFTLPEDIRALAVPVLSHRIQLDTKAKYGGLLPSQIIEQALTSVPVPR</sequence>
<dbReference type="InterPro" id="IPR011703">
    <property type="entry name" value="ATPase_AAA-3"/>
</dbReference>
<dbReference type="InterPro" id="IPR050764">
    <property type="entry name" value="CbbQ/NirQ/NorQ/GpvN"/>
</dbReference>
<organism evidence="5 6">
    <name type="scientific">Armatimonas rosea</name>
    <dbReference type="NCBI Taxonomy" id="685828"/>
    <lineage>
        <taxon>Bacteria</taxon>
        <taxon>Bacillati</taxon>
        <taxon>Armatimonadota</taxon>
        <taxon>Armatimonadia</taxon>
        <taxon>Armatimonadales</taxon>
        <taxon>Armatimonadaceae</taxon>
        <taxon>Armatimonas</taxon>
    </lineage>
</organism>
<keyword evidence="5" id="KW-0378">Hydrolase</keyword>
<dbReference type="EC" id="3.6.3.-" evidence="5"/>
<dbReference type="Pfam" id="PF17863">
    <property type="entry name" value="AAA_lid_2"/>
    <property type="match status" value="1"/>
</dbReference>
<evidence type="ECO:0000256" key="3">
    <source>
        <dbReference type="ARBA" id="ARBA00061607"/>
    </source>
</evidence>
<dbReference type="GO" id="GO:0005524">
    <property type="term" value="F:ATP binding"/>
    <property type="evidence" value="ECO:0007669"/>
    <property type="project" value="UniProtKB-KW"/>
</dbReference>
<accession>A0A7W9W9C0</accession>
<evidence type="ECO:0000313" key="5">
    <source>
        <dbReference type="EMBL" id="MBB6053131.1"/>
    </source>
</evidence>
<dbReference type="EMBL" id="JACHGW010000005">
    <property type="protein sequence ID" value="MBB6053131.1"/>
    <property type="molecule type" value="Genomic_DNA"/>
</dbReference>
<evidence type="ECO:0000256" key="2">
    <source>
        <dbReference type="ARBA" id="ARBA00022840"/>
    </source>
</evidence>
<proteinExistence type="inferred from homology"/>
<evidence type="ECO:0000313" key="6">
    <source>
        <dbReference type="Proteomes" id="UP000520814"/>
    </source>
</evidence>
<gene>
    <name evidence="5" type="ORF">HNQ39_004963</name>
</gene>
<keyword evidence="1" id="KW-0547">Nucleotide-binding</keyword>
<dbReference type="InterPro" id="IPR003593">
    <property type="entry name" value="AAA+_ATPase"/>
</dbReference>
<dbReference type="CDD" id="cd00009">
    <property type="entry name" value="AAA"/>
    <property type="match status" value="1"/>
</dbReference>
<protein>
    <submittedName>
        <fullName evidence="5">MoxR-like ATPase</fullName>
        <ecNumber evidence="5">3.6.3.-</ecNumber>
    </submittedName>
</protein>
<dbReference type="FunFam" id="3.40.50.300:FF:000640">
    <property type="entry name" value="MoxR family ATPase"/>
    <property type="match status" value="1"/>
</dbReference>
<dbReference type="InterPro" id="IPR027417">
    <property type="entry name" value="P-loop_NTPase"/>
</dbReference>
<evidence type="ECO:0000259" key="4">
    <source>
        <dbReference type="SMART" id="SM00382"/>
    </source>
</evidence>
<keyword evidence="2" id="KW-0067">ATP-binding</keyword>
<dbReference type="Gene3D" id="3.40.50.300">
    <property type="entry name" value="P-loop containing nucleotide triphosphate hydrolases"/>
    <property type="match status" value="1"/>
</dbReference>
<name>A0A7W9W9C0_ARMRO</name>
<comment type="similarity">
    <text evidence="3">Belongs to the MoxR family.</text>
</comment>
<dbReference type="Gene3D" id="1.10.8.80">
    <property type="entry name" value="Magnesium chelatase subunit I, C-Terminal domain"/>
    <property type="match status" value="1"/>
</dbReference>
<reference evidence="5 6" key="1">
    <citation type="submission" date="2020-08" db="EMBL/GenBank/DDBJ databases">
        <title>Genomic Encyclopedia of Type Strains, Phase IV (KMG-IV): sequencing the most valuable type-strain genomes for metagenomic binning, comparative biology and taxonomic classification.</title>
        <authorList>
            <person name="Goeker M."/>
        </authorList>
    </citation>
    <scope>NUCLEOTIDE SEQUENCE [LARGE SCALE GENOMIC DNA]</scope>
    <source>
        <strain evidence="5 6">DSM 23562</strain>
    </source>
</reference>
<dbReference type="SMART" id="SM00382">
    <property type="entry name" value="AAA"/>
    <property type="match status" value="1"/>
</dbReference>
<feature type="domain" description="AAA+ ATPase" evidence="4">
    <location>
        <begin position="29"/>
        <end position="170"/>
    </location>
</feature>
<keyword evidence="6" id="KW-1185">Reference proteome</keyword>
<dbReference type="AlphaFoldDB" id="A0A7W9W9C0"/>
<evidence type="ECO:0000256" key="1">
    <source>
        <dbReference type="ARBA" id="ARBA00022741"/>
    </source>
</evidence>
<dbReference type="PANTHER" id="PTHR42759">
    <property type="entry name" value="MOXR FAMILY PROTEIN"/>
    <property type="match status" value="1"/>
</dbReference>
<dbReference type="Proteomes" id="UP000520814">
    <property type="component" value="Unassembled WGS sequence"/>
</dbReference>
<dbReference type="Pfam" id="PF07726">
    <property type="entry name" value="AAA_3"/>
    <property type="match status" value="1"/>
</dbReference>
<dbReference type="RefSeq" id="WP_184203123.1">
    <property type="nucleotide sequence ID" value="NZ_JACHGW010000005.1"/>
</dbReference>
<dbReference type="SUPFAM" id="SSF52540">
    <property type="entry name" value="P-loop containing nucleoside triphosphate hydrolases"/>
    <property type="match status" value="1"/>
</dbReference>
<dbReference type="GO" id="GO:0016887">
    <property type="term" value="F:ATP hydrolysis activity"/>
    <property type="evidence" value="ECO:0007669"/>
    <property type="project" value="InterPro"/>
</dbReference>
<dbReference type="PANTHER" id="PTHR42759:SF5">
    <property type="entry name" value="METHANOL DEHYDROGENASE REGULATOR"/>
    <property type="match status" value="1"/>
</dbReference>
<dbReference type="PIRSF" id="PIRSF002849">
    <property type="entry name" value="AAA_ATPase_chaperone_MoxR_prd"/>
    <property type="match status" value="1"/>
</dbReference>
<dbReference type="InterPro" id="IPR041628">
    <property type="entry name" value="ChlI/MoxR_AAA_lid"/>
</dbReference>